<sequence>MYIIGVMSGTSLDGIDFCYFKIDESTYDFEIIKAQTYPYPKEWQMKLKSAAQQTKLEVALLNAEYSNYLNREILKFIKAENIENLDLIASHGHTVWHNPKGNFTLQIGNLPTASKEITVPLVGDFRVQDVLLGGQGAPLVPMGDALLFSDYDFCLNLGGFSNISYERNGERLAFDICPVNTLLNYYSEKYFSLPYDKNGEIAKSGKVYQPLVDELNALPFYKQSHPKSLGIEQVNEWFIPIIETFSLEPKDLLASLVEHMAMQIANVLDANIGKRLLVTGGGAYNQFLIERLSFLAPHIEIIIPSSEVLEYKEALIFGLLGLLKWQGKTNVLASVTGAKHNHSSGVLFLNGVLL</sequence>
<dbReference type="GO" id="GO:0006040">
    <property type="term" value="P:amino sugar metabolic process"/>
    <property type="evidence" value="ECO:0007669"/>
    <property type="project" value="InterPro"/>
</dbReference>
<dbReference type="GO" id="GO:0009254">
    <property type="term" value="P:peptidoglycan turnover"/>
    <property type="evidence" value="ECO:0007669"/>
    <property type="project" value="InterPro"/>
</dbReference>
<dbReference type="Proteomes" id="UP000189883">
    <property type="component" value="Chromosome"/>
</dbReference>
<dbReference type="Gene3D" id="3.30.420.40">
    <property type="match status" value="2"/>
</dbReference>
<organism evidence="1 2">
    <name type="scientific">Riemerella anatipestifer</name>
    <name type="common">Moraxella anatipestifer</name>
    <dbReference type="NCBI Taxonomy" id="34085"/>
    <lineage>
        <taxon>Bacteria</taxon>
        <taxon>Pseudomonadati</taxon>
        <taxon>Bacteroidota</taxon>
        <taxon>Flavobacteriia</taxon>
        <taxon>Flavobacteriales</taxon>
        <taxon>Weeksellaceae</taxon>
        <taxon>Riemerella</taxon>
    </lineage>
</organism>
<dbReference type="SUPFAM" id="SSF53067">
    <property type="entry name" value="Actin-like ATPase domain"/>
    <property type="match status" value="1"/>
</dbReference>
<name>A0A1S7DUZ3_RIEAN</name>
<proteinExistence type="predicted"/>
<evidence type="ECO:0000313" key="2">
    <source>
        <dbReference type="Proteomes" id="UP000189883"/>
    </source>
</evidence>
<dbReference type="PANTHER" id="PTHR30605">
    <property type="entry name" value="ANHYDRO-N-ACETYLMURAMIC ACID KINASE"/>
    <property type="match status" value="1"/>
</dbReference>
<dbReference type="Pfam" id="PF03702">
    <property type="entry name" value="AnmK"/>
    <property type="match status" value="1"/>
</dbReference>
<dbReference type="GO" id="GO:0016301">
    <property type="term" value="F:kinase activity"/>
    <property type="evidence" value="ECO:0007669"/>
    <property type="project" value="UniProtKB-KW"/>
</dbReference>
<dbReference type="InterPro" id="IPR005338">
    <property type="entry name" value="Anhydro_N_Ac-Mur_kinase"/>
</dbReference>
<dbReference type="EMBL" id="CP011859">
    <property type="protein sequence ID" value="AQY22888.1"/>
    <property type="molecule type" value="Genomic_DNA"/>
</dbReference>
<dbReference type="InterPro" id="IPR043129">
    <property type="entry name" value="ATPase_NBD"/>
</dbReference>
<reference evidence="1 2" key="1">
    <citation type="submission" date="2015-06" db="EMBL/GenBank/DDBJ databases">
        <title>R. anatipestifer strain HXb2 is the most virulent strain so far, and the genome sequence would help us uncover the pathogenesis.</title>
        <authorList>
            <person name="Hu Q."/>
            <person name="Qi J."/>
            <person name="Bo H."/>
            <person name="Liu G."/>
            <person name="Tao M."/>
            <person name="Ding Y."/>
            <person name="Xue Y."/>
        </authorList>
    </citation>
    <scope>NUCLEOTIDE SEQUENCE [LARGE SCALE GENOMIC DNA]</scope>
    <source>
        <strain evidence="1 2">HXb2</strain>
    </source>
</reference>
<dbReference type="AlphaFoldDB" id="A0A1S7DUZ3"/>
<gene>
    <name evidence="1" type="primary">anmK</name>
    <name evidence="1" type="ORF">AB406_1947</name>
</gene>
<keyword evidence="1" id="KW-0418">Kinase</keyword>
<accession>A0A1S7DUZ3</accession>
<dbReference type="PANTHER" id="PTHR30605:SF0">
    <property type="entry name" value="ANHYDRO-N-ACETYLMURAMIC ACID KINASE"/>
    <property type="match status" value="1"/>
</dbReference>
<dbReference type="GO" id="GO:0016773">
    <property type="term" value="F:phosphotransferase activity, alcohol group as acceptor"/>
    <property type="evidence" value="ECO:0007669"/>
    <property type="project" value="InterPro"/>
</dbReference>
<evidence type="ECO:0000313" key="1">
    <source>
        <dbReference type="EMBL" id="AQY22888.1"/>
    </source>
</evidence>
<dbReference type="GO" id="GO:0005524">
    <property type="term" value="F:ATP binding"/>
    <property type="evidence" value="ECO:0007669"/>
    <property type="project" value="InterPro"/>
</dbReference>
<dbReference type="NCBIfam" id="NF007144">
    <property type="entry name" value="PRK09585.2-3"/>
    <property type="match status" value="1"/>
</dbReference>
<protein>
    <submittedName>
        <fullName evidence="1">Anhydro-N-acetylmuramic acid kinase</fullName>
    </submittedName>
</protein>
<dbReference type="RefSeq" id="WP_079208048.1">
    <property type="nucleotide sequence ID" value="NZ_CP011859.1"/>
</dbReference>
<keyword evidence="1" id="KW-0808">Transferase</keyword>